<name>A0A561D050_9BACI</name>
<sequence>MLKYEMAKQIQSFPDEVLVKLYELYKFNAKHSTISIINSYKKTDLIRILSVCNKLNTQKSINNKQSINKYYSIENEHFDMTKHENVSQLQSFYDQLSDVFEEAYQKFDKNTKSGKKVSNITKIGSKNKVGEDIKISKNTNVSNDTKLNNANQHFDFIDTKMVKREGFNGYVFVTTYEGDSSFENIFEDTSHLIGLGYIGCRWKIIINGVMSDANLSGSTLWRMMSDYTNKNGWVMVRHEDLEVLM</sequence>
<protein>
    <submittedName>
        <fullName evidence="1">Uncharacterized protein</fullName>
    </submittedName>
</protein>
<proteinExistence type="predicted"/>
<accession>A0A561D050</accession>
<dbReference type="AlphaFoldDB" id="A0A561D050"/>
<gene>
    <name evidence="1" type="ORF">FB550_111247</name>
</gene>
<dbReference type="RefSeq" id="WP_144567057.1">
    <property type="nucleotide sequence ID" value="NZ_VIVN01000011.1"/>
</dbReference>
<dbReference type="EMBL" id="VIVN01000011">
    <property type="protein sequence ID" value="TWD96587.1"/>
    <property type="molecule type" value="Genomic_DNA"/>
</dbReference>
<organism evidence="1 2">
    <name type="scientific">Neobacillus bataviensis</name>
    <dbReference type="NCBI Taxonomy" id="220685"/>
    <lineage>
        <taxon>Bacteria</taxon>
        <taxon>Bacillati</taxon>
        <taxon>Bacillota</taxon>
        <taxon>Bacilli</taxon>
        <taxon>Bacillales</taxon>
        <taxon>Bacillaceae</taxon>
        <taxon>Neobacillus</taxon>
    </lineage>
</organism>
<evidence type="ECO:0000313" key="1">
    <source>
        <dbReference type="EMBL" id="TWD96587.1"/>
    </source>
</evidence>
<evidence type="ECO:0000313" key="2">
    <source>
        <dbReference type="Proteomes" id="UP000319671"/>
    </source>
</evidence>
<keyword evidence="2" id="KW-1185">Reference proteome</keyword>
<dbReference type="Proteomes" id="UP000319671">
    <property type="component" value="Unassembled WGS sequence"/>
</dbReference>
<comment type="caution">
    <text evidence="1">The sequence shown here is derived from an EMBL/GenBank/DDBJ whole genome shotgun (WGS) entry which is preliminary data.</text>
</comment>
<reference evidence="1 2" key="1">
    <citation type="submission" date="2019-06" db="EMBL/GenBank/DDBJ databases">
        <title>Sorghum-associated microbial communities from plants grown in Nebraska, USA.</title>
        <authorList>
            <person name="Schachtman D."/>
        </authorList>
    </citation>
    <scope>NUCLEOTIDE SEQUENCE [LARGE SCALE GENOMIC DNA]</scope>
    <source>
        <strain evidence="1 2">2482</strain>
    </source>
</reference>